<dbReference type="AlphaFoldDB" id="A0A7G9FRQ3"/>
<protein>
    <submittedName>
        <fullName evidence="1">Uncharacterized protein</fullName>
    </submittedName>
</protein>
<proteinExistence type="predicted"/>
<accession>A0A7G9FRQ3</accession>
<sequence length="205" mass="23787">MALKKYYSLLLFEAEEELSLLNFYIKSHEKKNSAVNRSKPLTSSDLLAESSPYYPLLQSYFAKDKLPVSAQKWRAESYETNPSHPENLIHTTLAGHKVRSKSEVIISNLLYTNQIPYRYEAALPLKEFTAYPDFTILHPVTNKIFYWEHFGMMDNAPYCDTACNKLKTYCYNGIFPSMQLITTYETSKCPISTDQVQQIITQYFL</sequence>
<organism evidence="1 2">
    <name type="scientific">Simiaoa sunii</name>
    <dbReference type="NCBI Taxonomy" id="2763672"/>
    <lineage>
        <taxon>Bacteria</taxon>
        <taxon>Bacillati</taxon>
        <taxon>Bacillota</taxon>
        <taxon>Clostridia</taxon>
        <taxon>Lachnospirales</taxon>
        <taxon>Lachnospiraceae</taxon>
        <taxon>Simiaoa</taxon>
    </lineage>
</organism>
<evidence type="ECO:0000313" key="1">
    <source>
        <dbReference type="EMBL" id="QNM01235.1"/>
    </source>
</evidence>
<dbReference type="RefSeq" id="WP_249325191.1">
    <property type="nucleotide sequence ID" value="NZ_CP060633.1"/>
</dbReference>
<dbReference type="EMBL" id="CP060633">
    <property type="protein sequence ID" value="QNM01235.1"/>
    <property type="molecule type" value="Genomic_DNA"/>
</dbReference>
<gene>
    <name evidence="1" type="ORF">H9Q77_08785</name>
</gene>
<evidence type="ECO:0000313" key="2">
    <source>
        <dbReference type="Proteomes" id="UP000515981"/>
    </source>
</evidence>
<reference evidence="1 2" key="1">
    <citation type="submission" date="2020-08" db="EMBL/GenBank/DDBJ databases">
        <authorList>
            <person name="Liu C."/>
            <person name="Sun Q."/>
        </authorList>
    </citation>
    <scope>NUCLEOTIDE SEQUENCE [LARGE SCALE GENOMIC DNA]</scope>
    <source>
        <strain evidence="1 2">NSJ-8</strain>
    </source>
</reference>
<dbReference type="Proteomes" id="UP000515981">
    <property type="component" value="Chromosome"/>
</dbReference>
<name>A0A7G9FRQ3_9FIRM</name>
<dbReference type="KEGG" id="ssun:H9Q77_08785"/>
<keyword evidence="2" id="KW-1185">Reference proteome</keyword>